<accession>A0A448YJH2</accession>
<dbReference type="EMBL" id="CAACVR010000009">
    <property type="protein sequence ID" value="VEU21095.1"/>
    <property type="molecule type" value="Genomic_DNA"/>
</dbReference>
<dbReference type="Proteomes" id="UP000290900">
    <property type="component" value="Unassembled WGS sequence"/>
</dbReference>
<dbReference type="OrthoDB" id="3209743at2759"/>
<dbReference type="Gene3D" id="3.90.230.10">
    <property type="entry name" value="Creatinase/methionine aminopeptidase superfamily"/>
    <property type="match status" value="1"/>
</dbReference>
<dbReference type="InParanoid" id="A0A448YJH2"/>
<evidence type="ECO:0000256" key="6">
    <source>
        <dbReference type="ARBA" id="ARBA00022801"/>
    </source>
</evidence>
<keyword evidence="1 8" id="KW-0031">Aminopeptidase</keyword>
<keyword evidence="3 8" id="KW-0645">Protease</keyword>
<feature type="binding site" evidence="8">
    <location>
        <position position="330"/>
    </location>
    <ligand>
        <name>Zn(2+)</name>
        <dbReference type="ChEBI" id="CHEBI:29105"/>
        <label>4</label>
        <note>catalytic</note>
    </ligand>
</feature>
<dbReference type="NCBIfam" id="TIGR00500">
    <property type="entry name" value="met_pdase_I"/>
    <property type="match status" value="1"/>
</dbReference>
<gene>
    <name evidence="12" type="ORF">BRENAR_LOCUS1830</name>
</gene>
<reference evidence="12 13" key="1">
    <citation type="submission" date="2018-12" db="EMBL/GenBank/DDBJ databases">
        <authorList>
            <person name="Tiukova I."/>
            <person name="Dainat J."/>
        </authorList>
    </citation>
    <scope>NUCLEOTIDE SEQUENCE [LARGE SCALE GENOMIC DNA]</scope>
</reference>
<evidence type="ECO:0000256" key="5">
    <source>
        <dbReference type="ARBA" id="ARBA00022771"/>
    </source>
</evidence>
<evidence type="ECO:0000256" key="1">
    <source>
        <dbReference type="ARBA" id="ARBA00022438"/>
    </source>
</evidence>
<feature type="binding site" evidence="8">
    <location>
        <position position="231"/>
    </location>
    <ligand>
        <name>Zn(2+)</name>
        <dbReference type="ChEBI" id="CHEBI:29105"/>
        <label>3</label>
    </ligand>
</feature>
<comment type="cofactor">
    <cofactor evidence="10">
        <name>Co(2+)</name>
        <dbReference type="ChEBI" id="CHEBI:48828"/>
    </cofactor>
    <cofactor evidence="10">
        <name>Zn(2+)</name>
        <dbReference type="ChEBI" id="CHEBI:29105"/>
    </cofactor>
    <cofactor evidence="10">
        <name>Mn(2+)</name>
        <dbReference type="ChEBI" id="CHEBI:29035"/>
    </cofactor>
    <cofactor evidence="10">
        <name>Fe(2+)</name>
        <dbReference type="ChEBI" id="CHEBI:29033"/>
    </cofactor>
    <text evidence="10">Binds 2 divalent metal cations per subunit. Has a high-affinity and a low affinity metal-binding site. The true nature of the physiological cofactor is under debate. The enzyme is active with cobalt, zinc, manganese or divalent iron ions.</text>
</comment>
<dbReference type="FunCoup" id="A0A448YJH2">
    <property type="interactions" value="878"/>
</dbReference>
<dbReference type="Pfam" id="PF15801">
    <property type="entry name" value="zf-C6H2"/>
    <property type="match status" value="1"/>
</dbReference>
<feature type="binding site" evidence="8">
    <location>
        <position position="297"/>
    </location>
    <ligand>
        <name>Zn(2+)</name>
        <dbReference type="ChEBI" id="CHEBI:29105"/>
        <label>4</label>
        <note>catalytic</note>
    </ligand>
</feature>
<evidence type="ECO:0000256" key="9">
    <source>
        <dbReference type="PROSITE-ProRule" id="PRU01357"/>
    </source>
</evidence>
<keyword evidence="6 8" id="KW-0378">Hydrolase</keyword>
<dbReference type="PANTHER" id="PTHR43330">
    <property type="entry name" value="METHIONINE AMINOPEPTIDASE"/>
    <property type="match status" value="1"/>
</dbReference>
<dbReference type="HAMAP" id="MF_01974">
    <property type="entry name" value="MetAP_1"/>
    <property type="match status" value="1"/>
</dbReference>
<dbReference type="GO" id="GO:0005829">
    <property type="term" value="C:cytosol"/>
    <property type="evidence" value="ECO:0007669"/>
    <property type="project" value="TreeGrafter"/>
</dbReference>
<sequence length="390" mass="43823">MSATKTETKAKPEDDYSETADVRYCASPLCGKRTTSNLKCPVCLKNGIEQYFCNSKCFREAWHLHKACHPKEGCDSYNPYPEFEFSGEVRPTYPLTIEKHVPESIERPDYARDGKPVSEMKNDRTNKVRVLSPEEIKKMRIVCKLGREVLDAAAAAIRPGITTEDIDKIIYEESVKRKAYPSPLNYFNYPKSVCVSVNEVICHGIPDKSVLKDGDIVNLDVTIYKFGLHADLNETYYVGEKAKQNKELVNLVETTREATMAAIATVKPGMPFRHFGDVIEKHAKENGVSVVRTYVGHGINNLFHCQPDIMHYARNKAVGTCKAGICFTIEPMLNMGTYRDIIWPDNWTATTADGKPSAQFEHTLLVTEDGVEILTARNKHSPGGPVKRLQ</sequence>
<evidence type="ECO:0000259" key="11">
    <source>
        <dbReference type="PROSITE" id="PS52013"/>
    </source>
</evidence>
<keyword evidence="13" id="KW-1185">Reference proteome</keyword>
<dbReference type="SUPFAM" id="SSF55920">
    <property type="entry name" value="Creatinase/aminopeptidase"/>
    <property type="match status" value="1"/>
</dbReference>
<comment type="function">
    <text evidence="8 10">Cotranslationally removes the N-terminal methionine from nascent proteins. The N-terminal methionine is often cleaved when the second residue in the primary sequence is small and uncharged (Met-Ala-, Cys, Gly, Pro, Ser, Thr, or Val).</text>
</comment>
<dbReference type="PRINTS" id="PR00599">
    <property type="entry name" value="MAPEPTIDASE"/>
</dbReference>
<feature type="binding site" evidence="8">
    <location>
        <position position="231"/>
    </location>
    <ligand>
        <name>Zn(2+)</name>
        <dbReference type="ChEBI" id="CHEBI:29105"/>
        <label>4</label>
        <note>catalytic</note>
    </ligand>
</feature>
<evidence type="ECO:0000256" key="7">
    <source>
        <dbReference type="ARBA" id="ARBA00022833"/>
    </source>
</evidence>
<dbReference type="PANTHER" id="PTHR43330:SF7">
    <property type="entry name" value="METHIONINE AMINOPEPTIDASE 1"/>
    <property type="match status" value="1"/>
</dbReference>
<dbReference type="GO" id="GO:0070006">
    <property type="term" value="F:metalloaminopeptidase activity"/>
    <property type="evidence" value="ECO:0007669"/>
    <property type="project" value="UniProtKB-UniRule"/>
</dbReference>
<evidence type="ECO:0000313" key="12">
    <source>
        <dbReference type="EMBL" id="VEU21095.1"/>
    </source>
</evidence>
<dbReference type="AlphaFoldDB" id="A0A448YJH2"/>
<feature type="domain" description="C6H2-type" evidence="11">
    <location>
        <begin position="22"/>
        <end position="76"/>
    </location>
</feature>
<keyword evidence="4 8" id="KW-0479">Metal-binding</keyword>
<dbReference type="EC" id="3.4.11.18" evidence="10"/>
<dbReference type="STRING" id="13370.A0A448YJH2"/>
<dbReference type="InterPro" id="IPR031615">
    <property type="entry name" value="Zfn-C6H2"/>
</dbReference>
<comment type="catalytic activity">
    <reaction evidence="8 10">
        <text>Release of N-terminal amino acids, preferentially methionine, from peptides and arylamides.</text>
        <dbReference type="EC" id="3.4.11.18"/>
    </reaction>
</comment>
<dbReference type="PROSITE" id="PS52013">
    <property type="entry name" value="ZF_C6H2"/>
    <property type="match status" value="1"/>
</dbReference>
<dbReference type="InterPro" id="IPR036005">
    <property type="entry name" value="Creatinase/aminopeptidase-like"/>
</dbReference>
<evidence type="ECO:0000256" key="2">
    <source>
        <dbReference type="ARBA" id="ARBA00022490"/>
    </source>
</evidence>
<protein>
    <recommendedName>
        <fullName evidence="10">Methionine aminopeptidase</fullName>
        <ecNumber evidence="10">3.4.11.18</ecNumber>
    </recommendedName>
</protein>
<name>A0A448YJH2_BRENA</name>
<keyword evidence="5 9" id="KW-0863">Zinc-finger</keyword>
<organism evidence="12 13">
    <name type="scientific">Brettanomyces naardenensis</name>
    <name type="common">Yeast</name>
    <dbReference type="NCBI Taxonomy" id="13370"/>
    <lineage>
        <taxon>Eukaryota</taxon>
        <taxon>Fungi</taxon>
        <taxon>Dikarya</taxon>
        <taxon>Ascomycota</taxon>
        <taxon>Saccharomycotina</taxon>
        <taxon>Pichiomycetes</taxon>
        <taxon>Pichiales</taxon>
        <taxon>Pichiaceae</taxon>
        <taxon>Brettanomyces</taxon>
    </lineage>
</organism>
<evidence type="ECO:0000256" key="10">
    <source>
        <dbReference type="RuleBase" id="RU003653"/>
    </source>
</evidence>
<dbReference type="PROSITE" id="PS00680">
    <property type="entry name" value="MAP_1"/>
    <property type="match status" value="1"/>
</dbReference>
<feature type="binding site" evidence="8">
    <location>
        <position position="361"/>
    </location>
    <ligand>
        <name>Zn(2+)</name>
        <dbReference type="ChEBI" id="CHEBI:29105"/>
        <label>4</label>
        <note>catalytic</note>
    </ligand>
</feature>
<feature type="binding site" evidence="8">
    <location>
        <position position="220"/>
    </location>
    <ligand>
        <name>Zn(2+)</name>
        <dbReference type="ChEBI" id="CHEBI:29105"/>
        <label>3</label>
    </ligand>
</feature>
<feature type="binding site" evidence="8">
    <location>
        <position position="203"/>
    </location>
    <ligand>
        <name>a protein</name>
        <dbReference type="ChEBI" id="CHEBI:16541"/>
    </ligand>
    <ligandPart>
        <name>N-terminal L-methionine residue</name>
        <dbReference type="ChEBI" id="CHEBI:64731"/>
    </ligandPart>
</feature>
<dbReference type="Pfam" id="PF00557">
    <property type="entry name" value="Peptidase_M24"/>
    <property type="match status" value="1"/>
</dbReference>
<evidence type="ECO:0000256" key="4">
    <source>
        <dbReference type="ARBA" id="ARBA00022723"/>
    </source>
</evidence>
<comment type="similarity">
    <text evidence="8 9">Belongs to the peptidase M24A family. Methionine aminopeptidase type 1 subfamily.</text>
</comment>
<dbReference type="InterPro" id="IPR001714">
    <property type="entry name" value="Pept_M24_MAP"/>
</dbReference>
<dbReference type="GO" id="GO:0004239">
    <property type="term" value="F:initiator methionyl aminopeptidase activity"/>
    <property type="evidence" value="ECO:0007669"/>
    <property type="project" value="UniProtKB-UniRule"/>
</dbReference>
<dbReference type="CDD" id="cd01086">
    <property type="entry name" value="MetAP1"/>
    <property type="match status" value="1"/>
</dbReference>
<comment type="subunit">
    <text evidence="8">Associates with the 60S ribosomal subunit of the 80S translational complex.</text>
</comment>
<evidence type="ECO:0000313" key="13">
    <source>
        <dbReference type="Proteomes" id="UP000290900"/>
    </source>
</evidence>
<comment type="cofactor">
    <cofactor evidence="8">
        <name>Zn(2+)</name>
        <dbReference type="ChEBI" id="CHEBI:29105"/>
    </cofactor>
    <cofactor evidence="8">
        <name>Co(2+)</name>
        <dbReference type="ChEBI" id="CHEBI:48828"/>
    </cofactor>
    <cofactor evidence="8">
        <name>Mn(2+)</name>
        <dbReference type="ChEBI" id="CHEBI:29035"/>
    </cofactor>
    <cofactor evidence="8">
        <name>Fe(2+)</name>
        <dbReference type="ChEBI" id="CHEBI:29033"/>
    </cofactor>
    <text evidence="8">Binds 2 divalent metal cations per subunit. Has a high-affinity and a low affinity metal-binding site. The true nature of the physiological cofactor is under debate. The enzyme is active with zinc, cobalt, manganese or divalent iron ions. Has high activity with zinc; zinc cofactor is transferred into the active site region by the ZNG1 zinc chaperone.</text>
</comment>
<dbReference type="InterPro" id="IPR002467">
    <property type="entry name" value="Pept_M24A_MAP1"/>
</dbReference>
<proteinExistence type="inferred from homology"/>
<dbReference type="GO" id="GO:0006508">
    <property type="term" value="P:proteolysis"/>
    <property type="evidence" value="ECO:0007669"/>
    <property type="project" value="UniProtKB-KW"/>
</dbReference>
<evidence type="ECO:0000256" key="3">
    <source>
        <dbReference type="ARBA" id="ARBA00022670"/>
    </source>
</evidence>
<keyword evidence="2 8" id="KW-0963">Cytoplasm</keyword>
<comment type="subcellular location">
    <subcellularLocation>
        <location evidence="8">Cytoplasm</location>
    </subcellularLocation>
</comment>
<keyword evidence="7" id="KW-0862">Zinc</keyword>
<evidence type="ECO:0000256" key="8">
    <source>
        <dbReference type="HAMAP-Rule" id="MF_03174"/>
    </source>
</evidence>
<feature type="binding site" evidence="8">
    <location>
        <position position="304"/>
    </location>
    <ligand>
        <name>a protein</name>
        <dbReference type="ChEBI" id="CHEBI:16541"/>
    </ligand>
    <ligandPart>
        <name>N-terminal L-methionine residue</name>
        <dbReference type="ChEBI" id="CHEBI:64731"/>
    </ligandPart>
</feature>
<dbReference type="GO" id="GO:0008270">
    <property type="term" value="F:zinc ion binding"/>
    <property type="evidence" value="ECO:0007669"/>
    <property type="project" value="UniProtKB-KW"/>
</dbReference>
<feature type="binding site" evidence="8">
    <location>
        <position position="361"/>
    </location>
    <ligand>
        <name>Zn(2+)</name>
        <dbReference type="ChEBI" id="CHEBI:29105"/>
        <label>3</label>
    </ligand>
</feature>
<dbReference type="InterPro" id="IPR000994">
    <property type="entry name" value="Pept_M24"/>
</dbReference>